<accession>A0A402CPW7</accession>
<dbReference type="Pfam" id="PF00849">
    <property type="entry name" value="PseudoU_synth_2"/>
    <property type="match status" value="1"/>
</dbReference>
<dbReference type="EC" id="5.4.99.-" evidence="4"/>
<name>A0A402CPW7_9BACT</name>
<dbReference type="AlphaFoldDB" id="A0A402CPW7"/>
<evidence type="ECO:0000313" key="6">
    <source>
        <dbReference type="Proteomes" id="UP000287394"/>
    </source>
</evidence>
<dbReference type="InterPro" id="IPR050188">
    <property type="entry name" value="RluA_PseudoU_synthase"/>
</dbReference>
<comment type="similarity">
    <text evidence="2 4">Belongs to the pseudouridine synthase RluA family.</text>
</comment>
<comment type="function">
    <text evidence="4">Responsible for synthesis of pseudouridine from uracil.</text>
</comment>
<dbReference type="CDD" id="cd02869">
    <property type="entry name" value="PseudoU_synth_RluA_like"/>
    <property type="match status" value="1"/>
</dbReference>
<dbReference type="SMART" id="SM00363">
    <property type="entry name" value="S4"/>
    <property type="match status" value="1"/>
</dbReference>
<reference evidence="5 6" key="1">
    <citation type="journal article" date="2019" name="Int. J. Syst. Evol. Microbiol.">
        <title>Capsulimonas corticalis gen. nov., sp. nov., an aerobic capsulated bacterium, of a novel bacterial order, Capsulimonadales ord. nov., of the class Armatimonadia of the phylum Armatimonadetes.</title>
        <authorList>
            <person name="Li J."/>
            <person name="Kudo C."/>
            <person name="Tonouchi A."/>
        </authorList>
    </citation>
    <scope>NUCLEOTIDE SEQUENCE [LARGE SCALE GENOMIC DNA]</scope>
    <source>
        <strain evidence="5 6">AX-7</strain>
    </source>
</reference>
<dbReference type="GO" id="GO:0120159">
    <property type="term" value="F:rRNA pseudouridine synthase activity"/>
    <property type="evidence" value="ECO:0007669"/>
    <property type="project" value="UniProtKB-ARBA"/>
</dbReference>
<dbReference type="Gene3D" id="3.10.290.10">
    <property type="entry name" value="RNA-binding S4 domain"/>
    <property type="match status" value="1"/>
</dbReference>
<dbReference type="InterPro" id="IPR002942">
    <property type="entry name" value="S4_RNA-bd"/>
</dbReference>
<dbReference type="InterPro" id="IPR006145">
    <property type="entry name" value="PsdUridine_synth_RsuA/RluA"/>
</dbReference>
<dbReference type="PROSITE" id="PS01129">
    <property type="entry name" value="PSI_RLU"/>
    <property type="match status" value="1"/>
</dbReference>
<dbReference type="InterPro" id="IPR020103">
    <property type="entry name" value="PsdUridine_synth_cat_dom_sf"/>
</dbReference>
<dbReference type="InterPro" id="IPR006224">
    <property type="entry name" value="PsdUridine_synth_RluA-like_CS"/>
</dbReference>
<evidence type="ECO:0000313" key="5">
    <source>
        <dbReference type="EMBL" id="BDI32862.1"/>
    </source>
</evidence>
<keyword evidence="3 4" id="KW-0413">Isomerase</keyword>
<dbReference type="CDD" id="cd00165">
    <property type="entry name" value="S4"/>
    <property type="match status" value="1"/>
</dbReference>
<protein>
    <recommendedName>
        <fullName evidence="4">Pseudouridine synthase</fullName>
        <ecNumber evidence="4">5.4.99.-</ecNumber>
    </recommendedName>
</protein>
<dbReference type="InterPro" id="IPR006225">
    <property type="entry name" value="PsdUridine_synth_RluC/D"/>
</dbReference>
<evidence type="ECO:0000256" key="1">
    <source>
        <dbReference type="ARBA" id="ARBA00000073"/>
    </source>
</evidence>
<dbReference type="NCBIfam" id="TIGR00005">
    <property type="entry name" value="rluA_subfam"/>
    <property type="match status" value="1"/>
</dbReference>
<dbReference type="Gene3D" id="3.30.2350.10">
    <property type="entry name" value="Pseudouridine synthase"/>
    <property type="match status" value="1"/>
</dbReference>
<dbReference type="PROSITE" id="PS50889">
    <property type="entry name" value="S4"/>
    <property type="match status" value="1"/>
</dbReference>
<dbReference type="GO" id="GO:0000455">
    <property type="term" value="P:enzyme-directed rRNA pseudouridine synthesis"/>
    <property type="evidence" value="ECO:0007669"/>
    <property type="project" value="TreeGrafter"/>
</dbReference>
<dbReference type="GO" id="GO:0003723">
    <property type="term" value="F:RNA binding"/>
    <property type="evidence" value="ECO:0007669"/>
    <property type="project" value="InterPro"/>
</dbReference>
<proteinExistence type="inferred from homology"/>
<dbReference type="InterPro" id="IPR036986">
    <property type="entry name" value="S4_RNA-bd_sf"/>
</dbReference>
<evidence type="ECO:0000256" key="4">
    <source>
        <dbReference type="RuleBase" id="RU362028"/>
    </source>
</evidence>
<dbReference type="EMBL" id="AP025739">
    <property type="protein sequence ID" value="BDI32862.1"/>
    <property type="molecule type" value="Genomic_DNA"/>
</dbReference>
<keyword evidence="6" id="KW-1185">Reference proteome</keyword>
<dbReference type="PANTHER" id="PTHR21600:SF44">
    <property type="entry name" value="RIBOSOMAL LARGE SUBUNIT PSEUDOURIDINE SYNTHASE D"/>
    <property type="match status" value="1"/>
</dbReference>
<dbReference type="FunCoup" id="A0A402CPW7">
    <property type="interactions" value="543"/>
</dbReference>
<evidence type="ECO:0000256" key="2">
    <source>
        <dbReference type="ARBA" id="ARBA00010876"/>
    </source>
</evidence>
<evidence type="ECO:0000256" key="3">
    <source>
        <dbReference type="ARBA" id="ARBA00023235"/>
    </source>
</evidence>
<comment type="catalytic activity">
    <reaction evidence="1 4">
        <text>a uridine in RNA = a pseudouridine in RNA</text>
        <dbReference type="Rhea" id="RHEA:48348"/>
        <dbReference type="Rhea" id="RHEA-COMP:12068"/>
        <dbReference type="Rhea" id="RHEA-COMP:12069"/>
        <dbReference type="ChEBI" id="CHEBI:65314"/>
        <dbReference type="ChEBI" id="CHEBI:65315"/>
    </reaction>
</comment>
<dbReference type="OrthoDB" id="9807829at2"/>
<dbReference type="Pfam" id="PF01479">
    <property type="entry name" value="S4"/>
    <property type="match status" value="1"/>
</dbReference>
<gene>
    <name evidence="5" type="primary">rluD</name>
    <name evidence="5" type="ORF">CCAX7_49130</name>
</gene>
<organism evidence="5 6">
    <name type="scientific">Capsulimonas corticalis</name>
    <dbReference type="NCBI Taxonomy" id="2219043"/>
    <lineage>
        <taxon>Bacteria</taxon>
        <taxon>Bacillati</taxon>
        <taxon>Armatimonadota</taxon>
        <taxon>Armatimonadia</taxon>
        <taxon>Capsulimonadales</taxon>
        <taxon>Capsulimonadaceae</taxon>
        <taxon>Capsulimonas</taxon>
    </lineage>
</organism>
<dbReference type="RefSeq" id="WP_119319446.1">
    <property type="nucleotide sequence ID" value="NZ_AP025739.1"/>
</dbReference>
<sequence>MESLLISPEESNVRLDVFLADRLPHFSRARIQKLIAMHSVQINGEPAKSNYRTRMGDEITIDVPAARPLENAEPENIPLDIVYEDDDLIVVNKQKGLVVHPAPGAETGTLVNALLAHCKDLSGIGGTQRPGIVHRLDKDTSGLLVVAKNDLAHESLSKQIQARTAVRKYNALLWGRLPFKHAVIDAPITRHPVDRKRMTVYEEGGMVGPASQTSLPKAVRQAVTEVRLLEHLVEFSWIEAILQTGRTHQIRVHSAFAGYPVVGDSTYGGLRKVSADLLRGAPLQTLNASLAGLHGQALHAHFLSFDHPRTKRRHQFHAPLPDEIAELLDLLRRLDEAFEF</sequence>
<dbReference type="KEGG" id="ccot:CCAX7_49130"/>
<dbReference type="SUPFAM" id="SSF55120">
    <property type="entry name" value="Pseudouridine synthase"/>
    <property type="match status" value="1"/>
</dbReference>
<dbReference type="SUPFAM" id="SSF55174">
    <property type="entry name" value="Alpha-L RNA-binding motif"/>
    <property type="match status" value="1"/>
</dbReference>
<dbReference type="PANTHER" id="PTHR21600">
    <property type="entry name" value="MITOCHONDRIAL RNA PSEUDOURIDINE SYNTHASE"/>
    <property type="match status" value="1"/>
</dbReference>
<dbReference type="Proteomes" id="UP000287394">
    <property type="component" value="Chromosome"/>
</dbReference>